<evidence type="ECO:0000313" key="3">
    <source>
        <dbReference type="EMBL" id="GAA0433806.1"/>
    </source>
</evidence>
<dbReference type="EMBL" id="BAAADM010000020">
    <property type="protein sequence ID" value="GAA0433806.1"/>
    <property type="molecule type" value="Genomic_DNA"/>
</dbReference>
<accession>A0ABN0Z586</accession>
<dbReference type="SUPFAM" id="SSF51735">
    <property type="entry name" value="NAD(P)-binding Rossmann-fold domains"/>
    <property type="match status" value="1"/>
</dbReference>
<dbReference type="Pfam" id="PF13602">
    <property type="entry name" value="ADH_zinc_N_2"/>
    <property type="match status" value="1"/>
</dbReference>
<dbReference type="PROSITE" id="PS01162">
    <property type="entry name" value="QOR_ZETA_CRYSTAL"/>
    <property type="match status" value="1"/>
</dbReference>
<protein>
    <submittedName>
        <fullName evidence="3">NADP-dependent oxidoreductase</fullName>
    </submittedName>
</protein>
<organism evidence="3 4">
    <name type="scientific">Lentibacillus halophilus</name>
    <dbReference type="NCBI Taxonomy" id="295065"/>
    <lineage>
        <taxon>Bacteria</taxon>
        <taxon>Bacillati</taxon>
        <taxon>Bacillota</taxon>
        <taxon>Bacilli</taxon>
        <taxon>Bacillales</taxon>
        <taxon>Bacillaceae</taxon>
        <taxon>Lentibacillus</taxon>
    </lineage>
</organism>
<dbReference type="InterPro" id="IPR011032">
    <property type="entry name" value="GroES-like_sf"/>
</dbReference>
<dbReference type="Pfam" id="PF08240">
    <property type="entry name" value="ADH_N"/>
    <property type="match status" value="1"/>
</dbReference>
<dbReference type="SUPFAM" id="SSF50129">
    <property type="entry name" value="GroES-like"/>
    <property type="match status" value="1"/>
</dbReference>
<evidence type="ECO:0000259" key="2">
    <source>
        <dbReference type="SMART" id="SM00829"/>
    </source>
</evidence>
<gene>
    <name evidence="3" type="ORF">GCM10008983_07980</name>
</gene>
<dbReference type="InterPro" id="IPR036291">
    <property type="entry name" value="NAD(P)-bd_dom_sf"/>
</dbReference>
<dbReference type="Gene3D" id="3.40.50.720">
    <property type="entry name" value="NAD(P)-binding Rossmann-like Domain"/>
    <property type="match status" value="1"/>
</dbReference>
<proteinExistence type="predicted"/>
<dbReference type="InterPro" id="IPR050700">
    <property type="entry name" value="YIM1/Zinc_Alcohol_DH_Fams"/>
</dbReference>
<comment type="caution">
    <text evidence="3">The sequence shown here is derived from an EMBL/GenBank/DDBJ whole genome shotgun (WGS) entry which is preliminary data.</text>
</comment>
<keyword evidence="1" id="KW-0560">Oxidoreductase</keyword>
<dbReference type="SMART" id="SM00829">
    <property type="entry name" value="PKS_ER"/>
    <property type="match status" value="1"/>
</dbReference>
<dbReference type="Gene3D" id="3.90.180.10">
    <property type="entry name" value="Medium-chain alcohol dehydrogenases, catalytic domain"/>
    <property type="match status" value="1"/>
</dbReference>
<name>A0ABN0Z586_9BACI</name>
<feature type="domain" description="Enoyl reductase (ER)" evidence="2">
    <location>
        <begin position="10"/>
        <end position="306"/>
    </location>
</feature>
<evidence type="ECO:0000313" key="4">
    <source>
        <dbReference type="Proteomes" id="UP001501459"/>
    </source>
</evidence>
<dbReference type="PANTHER" id="PTHR11695:SF294">
    <property type="entry name" value="RETICULON-4-INTERACTING PROTEIN 1, MITOCHONDRIAL"/>
    <property type="match status" value="1"/>
</dbReference>
<dbReference type="PANTHER" id="PTHR11695">
    <property type="entry name" value="ALCOHOL DEHYDROGENASE RELATED"/>
    <property type="match status" value="1"/>
</dbReference>
<evidence type="ECO:0000256" key="1">
    <source>
        <dbReference type="ARBA" id="ARBA00023002"/>
    </source>
</evidence>
<dbReference type="InterPro" id="IPR020843">
    <property type="entry name" value="ER"/>
</dbReference>
<dbReference type="InterPro" id="IPR013154">
    <property type="entry name" value="ADH-like_N"/>
</dbReference>
<dbReference type="CDD" id="cd05289">
    <property type="entry name" value="MDR_like_2"/>
    <property type="match status" value="1"/>
</dbReference>
<dbReference type="RefSeq" id="WP_343751334.1">
    <property type="nucleotide sequence ID" value="NZ_BAAADM010000020.1"/>
</dbReference>
<sequence>MKAIVMQQYGHADVLNYTEIDEPELKPNDILIEIKATSVNPVDWQIREGYLQQMIPYEFPLIIGWDAAGVVKKIGSNVSKFSVGDDVYSSPDMMRNGTYAEYVAVNEDMVAKKPHNLTYEEAASIPLAGLTAWTCLVDVAKITEGERVLIQGGAGGVGSFAIQLAKAYGCWVATTGSSKNTDFLKQLGADQVINYEEENFEDVLSPVDVVLETIGGDVQNRSFKVMKKGGRLTSTTTAPDEQLAKDYGVNAYQVSMGRDGETLQKMAELIEAEKIKPVVEHVMNLSDVKEGHRISATGHARGKIVLKVQ</sequence>
<dbReference type="InterPro" id="IPR002364">
    <property type="entry name" value="Quin_OxRdtase/zeta-crystal_CS"/>
</dbReference>
<reference evidence="4" key="1">
    <citation type="journal article" date="2019" name="Int. J. Syst. Evol. Microbiol.">
        <title>The Global Catalogue of Microorganisms (GCM) 10K type strain sequencing project: providing services to taxonomists for standard genome sequencing and annotation.</title>
        <authorList>
            <consortium name="The Broad Institute Genomics Platform"/>
            <consortium name="The Broad Institute Genome Sequencing Center for Infectious Disease"/>
            <person name="Wu L."/>
            <person name="Ma J."/>
        </authorList>
    </citation>
    <scope>NUCLEOTIDE SEQUENCE [LARGE SCALE GENOMIC DNA]</scope>
    <source>
        <strain evidence="4">JCM 12149</strain>
    </source>
</reference>
<dbReference type="Proteomes" id="UP001501459">
    <property type="component" value="Unassembled WGS sequence"/>
</dbReference>
<keyword evidence="4" id="KW-1185">Reference proteome</keyword>